<dbReference type="InterPro" id="IPR013112">
    <property type="entry name" value="FAD-bd_8"/>
</dbReference>
<evidence type="ECO:0000256" key="2">
    <source>
        <dbReference type="ARBA" id="ARBA00006278"/>
    </source>
</evidence>
<feature type="transmembrane region" description="Helical" evidence="14">
    <location>
        <begin position="117"/>
        <end position="138"/>
    </location>
</feature>
<keyword evidence="11 14" id="KW-0472">Membrane</keyword>
<evidence type="ECO:0000256" key="1">
    <source>
        <dbReference type="ARBA" id="ARBA00004651"/>
    </source>
</evidence>
<sequence>MSWPTVSLRLRPRDFEPTAADKAMKASQQKKAIKELWLLITAIIAVLFLTRILRFAFVRLFRRRPQQPASSQSEKASPEAILPGRAGRASWRRLPAAVVSGFRVVAFRIQVPLGVGVASFAELFFIFGYIATMLALTLTNTLDLQYWFFEDRAAHLASCQLPFIVALAGKNNIISAFTGIGHEKLNIFHRATARTCLILLWIHALSRSISGLPEKFDLTHGWMRWGVIGLAAFSLATIFSVRFIRNAFFEFFLVSHIVLVGIFIIGGYLHAREVNFGDYFWPALVVWAFDRVLRTTRLLWNNRGKGGTDHEFGTATVELVSADTIRLTLKRKFHWRAGQHAYLVLPTVSELPTEAHPFTIASIPNALDGTEGAAEKDVVFIVRGRNGFTGRLREHAQRSGESRVAAFVDGPYGCPPDLSKYSTCILVAGGSGVSYTLPLFLDLVHRARAGTSDVRRVIFVWAVRDAEHLQWISKVLNEALAAAQSSSLAIEPHVYITGPTCTIPEVQRTAYAPSDGTSTPPSRADTGKFEKELPVYSSLKITHGRPSIRRVLQEGIDSSMGPVSVDVAGPSSLSASVSRTLSSKLTSPTSVLKGAPSVTLHVETFGMST</sequence>
<dbReference type="GO" id="GO:0006826">
    <property type="term" value="P:iron ion transport"/>
    <property type="evidence" value="ECO:0007669"/>
    <property type="project" value="TreeGrafter"/>
</dbReference>
<evidence type="ECO:0000256" key="14">
    <source>
        <dbReference type="SAM" id="Phobius"/>
    </source>
</evidence>
<comment type="catalytic activity">
    <reaction evidence="13">
        <text>2 a Fe(II)-siderophore + NADP(+) + H(+) = 2 a Fe(III)-siderophore + NADPH</text>
        <dbReference type="Rhea" id="RHEA:28795"/>
        <dbReference type="Rhea" id="RHEA-COMP:11342"/>
        <dbReference type="Rhea" id="RHEA-COMP:11344"/>
        <dbReference type="ChEBI" id="CHEBI:15378"/>
        <dbReference type="ChEBI" id="CHEBI:29033"/>
        <dbReference type="ChEBI" id="CHEBI:29034"/>
        <dbReference type="ChEBI" id="CHEBI:57783"/>
        <dbReference type="ChEBI" id="CHEBI:58349"/>
        <dbReference type="EC" id="1.16.1.9"/>
    </reaction>
</comment>
<dbReference type="Pfam" id="PF08030">
    <property type="entry name" value="NAD_binding_6"/>
    <property type="match status" value="1"/>
</dbReference>
<dbReference type="EMBL" id="MNAD01000595">
    <property type="protein sequence ID" value="OJT11668.1"/>
    <property type="molecule type" value="Genomic_DNA"/>
</dbReference>
<dbReference type="SUPFAM" id="SSF63380">
    <property type="entry name" value="Riboflavin synthase domain-like"/>
    <property type="match status" value="1"/>
</dbReference>
<evidence type="ECO:0000256" key="10">
    <source>
        <dbReference type="ARBA" id="ARBA00023065"/>
    </source>
</evidence>
<dbReference type="SUPFAM" id="SSF52343">
    <property type="entry name" value="Ferredoxin reductase-like, C-terminal NADP-linked domain"/>
    <property type="match status" value="1"/>
</dbReference>
<evidence type="ECO:0000259" key="15">
    <source>
        <dbReference type="PROSITE" id="PS51384"/>
    </source>
</evidence>
<dbReference type="Pfam" id="PF01794">
    <property type="entry name" value="Ferric_reduct"/>
    <property type="match status" value="1"/>
</dbReference>
<keyword evidence="7" id="KW-0249">Electron transport</keyword>
<dbReference type="InterPro" id="IPR017938">
    <property type="entry name" value="Riboflavin_synthase-like_b-brl"/>
</dbReference>
<dbReference type="GO" id="GO:0052851">
    <property type="term" value="F:ferric-chelate reductase (NADPH) activity"/>
    <property type="evidence" value="ECO:0007669"/>
    <property type="project" value="UniProtKB-EC"/>
</dbReference>
<dbReference type="STRING" id="154538.A0A1M2VVS0"/>
<dbReference type="Gene3D" id="2.40.30.10">
    <property type="entry name" value="Translation factors"/>
    <property type="match status" value="1"/>
</dbReference>
<evidence type="ECO:0000256" key="6">
    <source>
        <dbReference type="ARBA" id="ARBA00022692"/>
    </source>
</evidence>
<evidence type="ECO:0000256" key="3">
    <source>
        <dbReference type="ARBA" id="ARBA00012668"/>
    </source>
</evidence>
<keyword evidence="5" id="KW-1003">Cell membrane</keyword>
<evidence type="ECO:0000313" key="17">
    <source>
        <dbReference type="Proteomes" id="UP000184267"/>
    </source>
</evidence>
<dbReference type="InterPro" id="IPR051410">
    <property type="entry name" value="Ferric/Cupric_Reductase"/>
</dbReference>
<dbReference type="OMA" id="NIYHRWV"/>
<evidence type="ECO:0000256" key="12">
    <source>
        <dbReference type="ARBA" id="ARBA00023180"/>
    </source>
</evidence>
<evidence type="ECO:0000256" key="5">
    <source>
        <dbReference type="ARBA" id="ARBA00022475"/>
    </source>
</evidence>
<dbReference type="InterPro" id="IPR013130">
    <property type="entry name" value="Fe3_Rdtase_TM_dom"/>
</dbReference>
<gene>
    <name evidence="16" type="ORF">TRAPUB_11810</name>
</gene>
<name>A0A1M2VVS0_TRAPU</name>
<dbReference type="InterPro" id="IPR013121">
    <property type="entry name" value="Fe_red_NAD-bd_6"/>
</dbReference>
<dbReference type="Gene3D" id="3.40.50.80">
    <property type="entry name" value="Nucleotide-binding domain of ferredoxin-NADP reductase (FNR) module"/>
    <property type="match status" value="1"/>
</dbReference>
<dbReference type="SFLD" id="SFLDS00052">
    <property type="entry name" value="Ferric_Reductase_Domain"/>
    <property type="match status" value="1"/>
</dbReference>
<evidence type="ECO:0000256" key="13">
    <source>
        <dbReference type="ARBA" id="ARBA00048483"/>
    </source>
</evidence>
<evidence type="ECO:0000256" key="9">
    <source>
        <dbReference type="ARBA" id="ARBA00023002"/>
    </source>
</evidence>
<dbReference type="GO" id="GO:0015677">
    <property type="term" value="P:copper ion import"/>
    <property type="evidence" value="ECO:0007669"/>
    <property type="project" value="TreeGrafter"/>
</dbReference>
<dbReference type="InterPro" id="IPR039261">
    <property type="entry name" value="FNR_nucleotide-bd"/>
</dbReference>
<protein>
    <recommendedName>
        <fullName evidence="3">ferric-chelate reductase (NADPH)</fullName>
        <ecNumber evidence="3">1.16.1.9</ecNumber>
    </recommendedName>
</protein>
<dbReference type="Pfam" id="PF08022">
    <property type="entry name" value="FAD_binding_8"/>
    <property type="match status" value="1"/>
</dbReference>
<keyword evidence="10" id="KW-0406">Ion transport</keyword>
<evidence type="ECO:0000256" key="11">
    <source>
        <dbReference type="ARBA" id="ARBA00023136"/>
    </source>
</evidence>
<evidence type="ECO:0000256" key="8">
    <source>
        <dbReference type="ARBA" id="ARBA00022989"/>
    </source>
</evidence>
<feature type="transmembrane region" description="Helical" evidence="14">
    <location>
        <begin position="251"/>
        <end position="270"/>
    </location>
</feature>
<organism evidence="16 17">
    <name type="scientific">Trametes pubescens</name>
    <name type="common">White-rot fungus</name>
    <dbReference type="NCBI Taxonomy" id="154538"/>
    <lineage>
        <taxon>Eukaryota</taxon>
        <taxon>Fungi</taxon>
        <taxon>Dikarya</taxon>
        <taxon>Basidiomycota</taxon>
        <taxon>Agaricomycotina</taxon>
        <taxon>Agaricomycetes</taxon>
        <taxon>Polyporales</taxon>
        <taxon>Polyporaceae</taxon>
        <taxon>Trametes</taxon>
    </lineage>
</organism>
<dbReference type="PANTHER" id="PTHR32361">
    <property type="entry name" value="FERRIC/CUPRIC REDUCTASE TRANSMEMBRANE COMPONENT"/>
    <property type="match status" value="1"/>
</dbReference>
<dbReference type="CDD" id="cd06186">
    <property type="entry name" value="NOX_Duox_like_FAD_NADP"/>
    <property type="match status" value="1"/>
</dbReference>
<dbReference type="SFLD" id="SFLDG01168">
    <property type="entry name" value="Ferric_reductase_subgroup_(FRE"/>
    <property type="match status" value="1"/>
</dbReference>
<evidence type="ECO:0000313" key="16">
    <source>
        <dbReference type="EMBL" id="OJT11668.1"/>
    </source>
</evidence>
<comment type="caution">
    <text evidence="16">The sequence shown here is derived from an EMBL/GenBank/DDBJ whole genome shotgun (WGS) entry which is preliminary data.</text>
</comment>
<keyword evidence="9" id="KW-0560">Oxidoreductase</keyword>
<reference evidence="16 17" key="1">
    <citation type="submission" date="2016-10" db="EMBL/GenBank/DDBJ databases">
        <title>Genome sequence of the basidiomycete white-rot fungus Trametes pubescens.</title>
        <authorList>
            <person name="Makela M.R."/>
            <person name="Granchi Z."/>
            <person name="Peng M."/>
            <person name="De Vries R.P."/>
            <person name="Grigoriev I."/>
            <person name="Riley R."/>
            <person name="Hilden K."/>
        </authorList>
    </citation>
    <scope>NUCLEOTIDE SEQUENCE [LARGE SCALE GENOMIC DNA]</scope>
    <source>
        <strain evidence="16 17">FBCC735</strain>
    </source>
</reference>
<evidence type="ECO:0000256" key="7">
    <source>
        <dbReference type="ARBA" id="ARBA00022982"/>
    </source>
</evidence>
<dbReference type="GO" id="GO:0006879">
    <property type="term" value="P:intracellular iron ion homeostasis"/>
    <property type="evidence" value="ECO:0007669"/>
    <property type="project" value="TreeGrafter"/>
</dbReference>
<comment type="similarity">
    <text evidence="2">Belongs to the ferric reductase (FRE) family.</text>
</comment>
<keyword evidence="12" id="KW-0325">Glycoprotein</keyword>
<dbReference type="PANTHER" id="PTHR32361:SF9">
    <property type="entry name" value="FERRIC REDUCTASE TRANSMEMBRANE COMPONENT 3-RELATED"/>
    <property type="match status" value="1"/>
</dbReference>
<feature type="domain" description="FAD-binding FR-type" evidence="15">
    <location>
        <begin position="285"/>
        <end position="418"/>
    </location>
</feature>
<proteinExistence type="inferred from homology"/>
<keyword evidence="4" id="KW-0813">Transport</keyword>
<keyword evidence="17" id="KW-1185">Reference proteome</keyword>
<dbReference type="AlphaFoldDB" id="A0A1M2VVS0"/>
<comment type="subcellular location">
    <subcellularLocation>
        <location evidence="1">Cell membrane</location>
        <topology evidence="1">Multi-pass membrane protein</topology>
    </subcellularLocation>
</comment>
<keyword evidence="6 14" id="KW-0812">Transmembrane</keyword>
<feature type="transmembrane region" description="Helical" evidence="14">
    <location>
        <begin position="36"/>
        <end position="57"/>
    </location>
</feature>
<dbReference type="Proteomes" id="UP000184267">
    <property type="component" value="Unassembled WGS sequence"/>
</dbReference>
<evidence type="ECO:0000256" key="4">
    <source>
        <dbReference type="ARBA" id="ARBA00022448"/>
    </source>
</evidence>
<dbReference type="EC" id="1.16.1.9" evidence="3"/>
<accession>A0A1M2VVS0</accession>
<keyword evidence="8 14" id="KW-1133">Transmembrane helix</keyword>
<dbReference type="InterPro" id="IPR017927">
    <property type="entry name" value="FAD-bd_FR_type"/>
</dbReference>
<dbReference type="OrthoDB" id="4494341at2759"/>
<dbReference type="GO" id="GO:0005886">
    <property type="term" value="C:plasma membrane"/>
    <property type="evidence" value="ECO:0007669"/>
    <property type="project" value="UniProtKB-SubCell"/>
</dbReference>
<dbReference type="PROSITE" id="PS51384">
    <property type="entry name" value="FAD_FR"/>
    <property type="match status" value="1"/>
</dbReference>
<feature type="transmembrane region" description="Helical" evidence="14">
    <location>
        <begin position="222"/>
        <end position="244"/>
    </location>
</feature>